<organism evidence="2 3">
    <name type="scientific">Aeoliella straminimaris</name>
    <dbReference type="NCBI Taxonomy" id="2954799"/>
    <lineage>
        <taxon>Bacteria</taxon>
        <taxon>Pseudomonadati</taxon>
        <taxon>Planctomycetota</taxon>
        <taxon>Planctomycetia</taxon>
        <taxon>Pirellulales</taxon>
        <taxon>Lacipirellulaceae</taxon>
        <taxon>Aeoliella</taxon>
    </lineage>
</organism>
<feature type="transmembrane region" description="Helical" evidence="1">
    <location>
        <begin position="251"/>
        <end position="272"/>
    </location>
</feature>
<name>A0A9X2FF22_9BACT</name>
<keyword evidence="1" id="KW-0812">Transmembrane</keyword>
<evidence type="ECO:0000313" key="2">
    <source>
        <dbReference type="EMBL" id="MCO6042886.1"/>
    </source>
</evidence>
<reference evidence="2" key="1">
    <citation type="submission" date="2022-06" db="EMBL/GenBank/DDBJ databases">
        <title>Aeoliella straminimaris, a novel planctomycete from sediments.</title>
        <authorList>
            <person name="Vitorino I.R."/>
            <person name="Lage O.M."/>
        </authorList>
    </citation>
    <scope>NUCLEOTIDE SEQUENCE</scope>
    <source>
        <strain evidence="2">ICT_H6.2</strain>
    </source>
</reference>
<dbReference type="EMBL" id="JAMXLR010000014">
    <property type="protein sequence ID" value="MCO6042886.1"/>
    <property type="molecule type" value="Genomic_DNA"/>
</dbReference>
<keyword evidence="1" id="KW-1133">Transmembrane helix</keyword>
<dbReference type="RefSeq" id="WP_252850985.1">
    <property type="nucleotide sequence ID" value="NZ_JAMXLR010000014.1"/>
</dbReference>
<feature type="transmembrane region" description="Helical" evidence="1">
    <location>
        <begin position="108"/>
        <end position="128"/>
    </location>
</feature>
<accession>A0A9X2FF22</accession>
<evidence type="ECO:0000256" key="1">
    <source>
        <dbReference type="SAM" id="Phobius"/>
    </source>
</evidence>
<keyword evidence="1" id="KW-0472">Membrane</keyword>
<evidence type="ECO:0000313" key="3">
    <source>
        <dbReference type="Proteomes" id="UP001155241"/>
    </source>
</evidence>
<feature type="transmembrane region" description="Helical" evidence="1">
    <location>
        <begin position="140"/>
        <end position="161"/>
    </location>
</feature>
<feature type="transmembrane region" description="Helical" evidence="1">
    <location>
        <begin position="211"/>
        <end position="231"/>
    </location>
</feature>
<protein>
    <submittedName>
        <fullName evidence="2">Uncharacterized protein</fullName>
    </submittedName>
</protein>
<feature type="transmembrane region" description="Helical" evidence="1">
    <location>
        <begin position="173"/>
        <end position="199"/>
    </location>
</feature>
<feature type="transmembrane region" description="Helical" evidence="1">
    <location>
        <begin position="44"/>
        <end position="64"/>
    </location>
</feature>
<feature type="transmembrane region" description="Helical" evidence="1">
    <location>
        <begin position="20"/>
        <end position="38"/>
    </location>
</feature>
<proteinExistence type="predicted"/>
<gene>
    <name evidence="2" type="ORF">NG895_03100</name>
</gene>
<sequence length="273" mass="29951">MQSKTDQPPKEKRQPFQIGLSQLFQIMTVAALWCSVGVTRENVTLGIICVVGAVLATWIVVGRWAVTLSPRASKRILAATTTLLVVVGCGITAYSGLELYFSSSTKDYFPLVCLLTAFSWISLTSLAYEAGPAVGFSVGVLTVLLPLAIVYCFWSAVFGAWDRWSERPTLRRLVWSFTVFLVLLALPLLPVIFSGCYMCTGHGEGTETKHLWIHCVLHVGMLITAGAIIGLLQLQAFRATSPPAWLKLLTLGYLCLYAVLLQVALFPINFYIP</sequence>
<feature type="transmembrane region" description="Helical" evidence="1">
    <location>
        <begin position="76"/>
        <end position="96"/>
    </location>
</feature>
<keyword evidence="3" id="KW-1185">Reference proteome</keyword>
<dbReference type="AlphaFoldDB" id="A0A9X2FF22"/>
<dbReference type="Proteomes" id="UP001155241">
    <property type="component" value="Unassembled WGS sequence"/>
</dbReference>
<comment type="caution">
    <text evidence="2">The sequence shown here is derived from an EMBL/GenBank/DDBJ whole genome shotgun (WGS) entry which is preliminary data.</text>
</comment>